<dbReference type="Proteomes" id="UP001148662">
    <property type="component" value="Unassembled WGS sequence"/>
</dbReference>
<reference evidence="1" key="1">
    <citation type="submission" date="2022-07" db="EMBL/GenBank/DDBJ databases">
        <title>Genome Sequence of Phlebia brevispora.</title>
        <authorList>
            <person name="Buettner E."/>
        </authorList>
    </citation>
    <scope>NUCLEOTIDE SEQUENCE</scope>
    <source>
        <strain evidence="1">MPL23</strain>
    </source>
</reference>
<proteinExistence type="predicted"/>
<evidence type="ECO:0000313" key="2">
    <source>
        <dbReference type="Proteomes" id="UP001148662"/>
    </source>
</evidence>
<evidence type="ECO:0000313" key="1">
    <source>
        <dbReference type="EMBL" id="KAJ3535843.1"/>
    </source>
</evidence>
<sequence length="280" mass="31301">MLRGVRLSSLAHHAIKPSRISPLAPLGWRWNHAHTTTATSTWSRRSRVLGGIALAIGGVAFYDYNYNASVIGRNLRTFWVCLNIALDYKFNFTPENADSIPLLHQRVADRVYNLLTSNGGLYIKIGQAIGNNAALLPQPMQEKFAKLFDDAPQVPYSVVRDVLKAEYGKEPAGPDGIFEIFEEEAVASASIAQVHRAKLKSADGEGGGEGEWVAVKVQKPSVSKQAEWDLAAFRVVMWLYENYFFDMPVYFLVDFIADHLRRELDFDLELNNSVQTANLP</sequence>
<protein>
    <submittedName>
        <fullName evidence="1">Uncharacterized protein</fullName>
    </submittedName>
</protein>
<keyword evidence="2" id="KW-1185">Reference proteome</keyword>
<accession>A0ACC1SB42</accession>
<dbReference type="EMBL" id="JANHOG010001513">
    <property type="protein sequence ID" value="KAJ3535843.1"/>
    <property type="molecule type" value="Genomic_DNA"/>
</dbReference>
<gene>
    <name evidence="1" type="ORF">NM688_g6922</name>
</gene>
<organism evidence="1 2">
    <name type="scientific">Phlebia brevispora</name>
    <dbReference type="NCBI Taxonomy" id="194682"/>
    <lineage>
        <taxon>Eukaryota</taxon>
        <taxon>Fungi</taxon>
        <taxon>Dikarya</taxon>
        <taxon>Basidiomycota</taxon>
        <taxon>Agaricomycotina</taxon>
        <taxon>Agaricomycetes</taxon>
        <taxon>Polyporales</taxon>
        <taxon>Meruliaceae</taxon>
        <taxon>Phlebia</taxon>
    </lineage>
</organism>
<comment type="caution">
    <text evidence="1">The sequence shown here is derived from an EMBL/GenBank/DDBJ whole genome shotgun (WGS) entry which is preliminary data.</text>
</comment>
<name>A0ACC1SB42_9APHY</name>